<dbReference type="PANTHER" id="PTHR35507:SF1">
    <property type="entry name" value="TMF_TATA_BD DOMAIN-CONTAINING PROTEIN"/>
    <property type="match status" value="1"/>
</dbReference>
<evidence type="ECO:0000313" key="5">
    <source>
        <dbReference type="EMBL" id="CAI9106595.1"/>
    </source>
</evidence>
<reference evidence="5" key="1">
    <citation type="submission" date="2023-03" db="EMBL/GenBank/DDBJ databases">
        <authorList>
            <person name="Julca I."/>
        </authorList>
    </citation>
    <scope>NUCLEOTIDE SEQUENCE</scope>
</reference>
<dbReference type="InterPro" id="IPR012337">
    <property type="entry name" value="RNaseH-like_sf"/>
</dbReference>
<dbReference type="InterPro" id="IPR044730">
    <property type="entry name" value="RNase_H-like_dom_plant"/>
</dbReference>
<dbReference type="PANTHER" id="PTHR35507">
    <property type="entry name" value="OS09G0488600 PROTEIN"/>
    <property type="match status" value="1"/>
</dbReference>
<evidence type="ECO:0000256" key="1">
    <source>
        <dbReference type="SAM" id="Coils"/>
    </source>
</evidence>
<feature type="compositionally biased region" description="Low complexity" evidence="2">
    <location>
        <begin position="325"/>
        <end position="340"/>
    </location>
</feature>
<dbReference type="InterPro" id="IPR036397">
    <property type="entry name" value="RNaseH_sf"/>
</dbReference>
<dbReference type="AlphaFoldDB" id="A0AAV1DFR7"/>
<dbReference type="EMBL" id="OX459122">
    <property type="protein sequence ID" value="CAI9106595.1"/>
    <property type="molecule type" value="Genomic_DNA"/>
</dbReference>
<feature type="region of interest" description="Disordered" evidence="2">
    <location>
        <begin position="466"/>
        <end position="572"/>
    </location>
</feature>
<protein>
    <submittedName>
        <fullName evidence="5">OLC1v1005787C1</fullName>
    </submittedName>
</protein>
<gene>
    <name evidence="5" type="ORF">OLC1_LOCUS15069</name>
</gene>
<dbReference type="CDD" id="cd06222">
    <property type="entry name" value="RNase_H_like"/>
    <property type="match status" value="1"/>
</dbReference>
<keyword evidence="6" id="KW-1185">Reference proteome</keyword>
<sequence>MDRSDCLESSLSACSSTSSSSGSLVVPSMQSIKGSSRTNNWTGKRLQTGCSVEEITVGNVTVRAPFKNGKYGVQKILHNWYKAKETSVQVIVRRSSDEVAELQACIVPNESAGRKQYILRAIDDPNNVIGFVDRPESEFLKLQGFNDSIQQGRTYGDGISQPTRALTTLGQLLRHFGISTIFFLINIYFYLIESATSFTCPNNPFLKLASRTCDAPTSPSVVMKINSSALDQDIYNHRRECAEKDETIKELSNSLHSLTLFGSKRIRELEDLIRKKNTIIKKLKKDMMLLQQKEYNLTRPRRPTIATAMSNERQLPIMADNPLYSMDNSHLSSDSESLSGNERDPTSINQQHPFRESQGCVQKAKKIRQFAGNPNDHRGKPTNSNQKFPTPNSLKEKSLNVTTNVDSGSRRLTASLIGDSGNTGWAPVKSKDANNILEFDFIDGNVLPREKVPTVTKMSNEGYGEWMHFPQKVRPSMQRDSRDSDRLAKSSKPNQGSGSRFDLLINEESGPDLNFQFRAPSGAGEELNKGPIPLSGKGKEKMNWRETGQGKSRKGKKNDMDPEKSGGLGESTQLTTTVAFSLDNQQGNKDDGLVDMVHGIDQTSTRNHGFATTILTQQDRIMVAELIGLDPSKHQAVFVRDSPVLEPNGVVSSFPHEPGEEGSMCVDLGDTSTPMVSLPKEPPDEGAASKELQLAFLTLKTQYNPDVVAVLEPRISGGKADDFVRMSGFDRSFRVEAVGFKGGIWVLWKERVKLSVLICDKQYVHVSVKMDRENFLVTFVYASPNPTIRRSLWEGLNAIAQGIRELWIVGGDFNCLLRVSEKQGGSLSNWNVSSAFSDLLFKNDLHELQTDGAPFTWARPGIAEKLDRIIGNVAWMDRFQEGMVELLPRTQSDHSPLMVRCGKRGSHAGGMKTLCRGLVFTHWIPRPGEACLEPRWVAAGDMFVINCSSEGSCARCCGGSDFCGAIRETVMHVLRDYPAAKKIWLRLVPGDRRQIFFNLQLEDWLWHNLNRKSEGFVEDWDCFFGVTAWRIWSWRNRRTFEGVDGSDAKRVDEIVKFVGGIQQASVHEKTMRGVCRGWEERMIRWLPPPVDWVKINSDGSFNMYNGVGCAGGVVRDCHDRRLGGFMMKVGFCTITGSELWGLFQALQLAWDLGYKKVKAEVDNSSILLMVKGNAGIFGVHTGIVYGIRELLHRDWTVELDHVFREANFVADYLASLATLGPVGLQGFDVPPSGVRPWLQHDIIGVSYPRNVRL</sequence>
<dbReference type="Pfam" id="PF03372">
    <property type="entry name" value="Exo_endo_phos"/>
    <property type="match status" value="1"/>
</dbReference>
<dbReference type="GO" id="GO:0003676">
    <property type="term" value="F:nucleic acid binding"/>
    <property type="evidence" value="ECO:0007669"/>
    <property type="project" value="InterPro"/>
</dbReference>
<dbReference type="SUPFAM" id="SSF56219">
    <property type="entry name" value="DNase I-like"/>
    <property type="match status" value="1"/>
</dbReference>
<evidence type="ECO:0000313" key="6">
    <source>
        <dbReference type="Proteomes" id="UP001161247"/>
    </source>
</evidence>
<feature type="domain" description="RNase H type-1" evidence="4">
    <location>
        <begin position="1096"/>
        <end position="1216"/>
    </location>
</feature>
<dbReference type="InterPro" id="IPR005135">
    <property type="entry name" value="Endo/exonuclease/phosphatase"/>
</dbReference>
<feature type="compositionally biased region" description="Low complexity" evidence="2">
    <location>
        <begin position="16"/>
        <end position="31"/>
    </location>
</feature>
<dbReference type="InterPro" id="IPR002156">
    <property type="entry name" value="RNaseH_domain"/>
</dbReference>
<organism evidence="5 6">
    <name type="scientific">Oldenlandia corymbosa var. corymbosa</name>
    <dbReference type="NCBI Taxonomy" id="529605"/>
    <lineage>
        <taxon>Eukaryota</taxon>
        <taxon>Viridiplantae</taxon>
        <taxon>Streptophyta</taxon>
        <taxon>Embryophyta</taxon>
        <taxon>Tracheophyta</taxon>
        <taxon>Spermatophyta</taxon>
        <taxon>Magnoliopsida</taxon>
        <taxon>eudicotyledons</taxon>
        <taxon>Gunneridae</taxon>
        <taxon>Pentapetalae</taxon>
        <taxon>asterids</taxon>
        <taxon>lamiids</taxon>
        <taxon>Gentianales</taxon>
        <taxon>Rubiaceae</taxon>
        <taxon>Rubioideae</taxon>
        <taxon>Spermacoceae</taxon>
        <taxon>Hedyotis-Oldenlandia complex</taxon>
        <taxon>Oldenlandia</taxon>
    </lineage>
</organism>
<dbReference type="Proteomes" id="UP001161247">
    <property type="component" value="Chromosome 5"/>
</dbReference>
<accession>A0AAV1DFR7</accession>
<evidence type="ECO:0000256" key="2">
    <source>
        <dbReference type="SAM" id="MobiDB-lite"/>
    </source>
</evidence>
<feature type="region of interest" description="Disordered" evidence="2">
    <location>
        <begin position="16"/>
        <end position="38"/>
    </location>
</feature>
<dbReference type="GO" id="GO:0004523">
    <property type="term" value="F:RNA-DNA hybrid ribonuclease activity"/>
    <property type="evidence" value="ECO:0007669"/>
    <property type="project" value="InterPro"/>
</dbReference>
<feature type="coiled-coil region" evidence="1">
    <location>
        <begin position="266"/>
        <end position="293"/>
    </location>
</feature>
<feature type="domain" description="Endonuclease/exonuclease/phosphatase" evidence="3">
    <location>
        <begin position="702"/>
        <end position="894"/>
    </location>
</feature>
<dbReference type="Gene3D" id="3.60.10.10">
    <property type="entry name" value="Endonuclease/exonuclease/phosphatase"/>
    <property type="match status" value="1"/>
</dbReference>
<name>A0AAV1DFR7_OLDCO</name>
<feature type="compositionally biased region" description="Basic and acidic residues" evidence="2">
    <location>
        <begin position="477"/>
        <end position="488"/>
    </location>
</feature>
<keyword evidence="1" id="KW-0175">Coiled coil</keyword>
<dbReference type="SUPFAM" id="SSF53098">
    <property type="entry name" value="Ribonuclease H-like"/>
    <property type="match status" value="1"/>
</dbReference>
<evidence type="ECO:0000259" key="3">
    <source>
        <dbReference type="Pfam" id="PF03372"/>
    </source>
</evidence>
<proteinExistence type="predicted"/>
<dbReference type="Gene3D" id="3.30.420.10">
    <property type="entry name" value="Ribonuclease H-like superfamily/Ribonuclease H"/>
    <property type="match status" value="1"/>
</dbReference>
<feature type="compositionally biased region" description="Polar residues" evidence="2">
    <location>
        <begin position="381"/>
        <end position="394"/>
    </location>
</feature>
<feature type="region of interest" description="Disordered" evidence="2">
    <location>
        <begin position="322"/>
        <end position="394"/>
    </location>
</feature>
<evidence type="ECO:0000259" key="4">
    <source>
        <dbReference type="Pfam" id="PF13456"/>
    </source>
</evidence>
<dbReference type="Pfam" id="PF13456">
    <property type="entry name" value="RVT_3"/>
    <property type="match status" value="1"/>
</dbReference>
<dbReference type="InterPro" id="IPR036691">
    <property type="entry name" value="Endo/exonu/phosph_ase_sf"/>
</dbReference>